<gene>
    <name evidence="1" type="ORF">DES35_101790</name>
</gene>
<accession>A0A369A8N6</accession>
<dbReference type="Proteomes" id="UP000253517">
    <property type="component" value="Unassembled WGS sequence"/>
</dbReference>
<evidence type="ECO:0000313" key="1">
    <source>
        <dbReference type="EMBL" id="RCX05503.1"/>
    </source>
</evidence>
<keyword evidence="2" id="KW-1185">Reference proteome</keyword>
<name>A0A369A8N6_9FLAO</name>
<comment type="caution">
    <text evidence="1">The sequence shown here is derived from an EMBL/GenBank/DDBJ whole genome shotgun (WGS) entry which is preliminary data.</text>
</comment>
<organism evidence="1 2">
    <name type="scientific">Schleiferia thermophila</name>
    <dbReference type="NCBI Taxonomy" id="884107"/>
    <lineage>
        <taxon>Bacteria</taxon>
        <taxon>Pseudomonadati</taxon>
        <taxon>Bacteroidota</taxon>
        <taxon>Flavobacteriia</taxon>
        <taxon>Flavobacteriales</taxon>
        <taxon>Schleiferiaceae</taxon>
        <taxon>Schleiferia</taxon>
    </lineage>
</organism>
<dbReference type="AlphaFoldDB" id="A0A369A8N6"/>
<sequence length="98" mass="11055">MTGDQRHRNNTTNGQRVSRHSLPTLLCFNFSQRTKNLKYGVFTNSSKNNCDVSKFYANPQTAHLQAAQANAQPKLAKEPFFAIAQTEILTLNDTLKNK</sequence>
<dbReference type="EMBL" id="QPJS01000001">
    <property type="protein sequence ID" value="RCX05503.1"/>
    <property type="molecule type" value="Genomic_DNA"/>
</dbReference>
<reference evidence="1 2" key="1">
    <citation type="submission" date="2018-07" db="EMBL/GenBank/DDBJ databases">
        <title>Genomic Encyclopedia of Type Strains, Phase IV (KMG-IV): sequencing the most valuable type-strain genomes for metagenomic binning, comparative biology and taxonomic classification.</title>
        <authorList>
            <person name="Goeker M."/>
        </authorList>
    </citation>
    <scope>NUCLEOTIDE SEQUENCE [LARGE SCALE GENOMIC DNA]</scope>
    <source>
        <strain evidence="1 2">DSM 21410</strain>
    </source>
</reference>
<evidence type="ECO:0000313" key="2">
    <source>
        <dbReference type="Proteomes" id="UP000253517"/>
    </source>
</evidence>
<protein>
    <submittedName>
        <fullName evidence="1">Uncharacterized protein</fullName>
    </submittedName>
</protein>
<proteinExistence type="predicted"/>